<organism evidence="1">
    <name type="scientific">marine metagenome</name>
    <dbReference type="NCBI Taxonomy" id="408172"/>
    <lineage>
        <taxon>unclassified sequences</taxon>
        <taxon>metagenomes</taxon>
        <taxon>ecological metagenomes</taxon>
    </lineage>
</organism>
<proteinExistence type="predicted"/>
<dbReference type="AlphaFoldDB" id="A0A382FAI1"/>
<evidence type="ECO:0000313" key="1">
    <source>
        <dbReference type="EMBL" id="SVB59117.1"/>
    </source>
</evidence>
<accession>A0A382FAI1</accession>
<gene>
    <name evidence="1" type="ORF">METZ01_LOCUS211971</name>
</gene>
<dbReference type="EMBL" id="UINC01048508">
    <property type="protein sequence ID" value="SVB59117.1"/>
    <property type="molecule type" value="Genomic_DNA"/>
</dbReference>
<sequence>MDPHLSLLYAELPLSEKQQLAKNLIPPLSNVCFTEIQVIQHPATVTRKEDVEAFRKVTA</sequence>
<name>A0A382FAI1_9ZZZZ</name>
<protein>
    <submittedName>
        <fullName evidence="1">Uncharacterized protein</fullName>
    </submittedName>
</protein>
<reference evidence="1" key="1">
    <citation type="submission" date="2018-05" db="EMBL/GenBank/DDBJ databases">
        <authorList>
            <person name="Lanie J.A."/>
            <person name="Ng W.-L."/>
            <person name="Kazmierczak K.M."/>
            <person name="Andrzejewski T.M."/>
            <person name="Davidsen T.M."/>
            <person name="Wayne K.J."/>
            <person name="Tettelin H."/>
            <person name="Glass J.I."/>
            <person name="Rusch D."/>
            <person name="Podicherti R."/>
            <person name="Tsui H.-C.T."/>
            <person name="Winkler M.E."/>
        </authorList>
    </citation>
    <scope>NUCLEOTIDE SEQUENCE</scope>
</reference>